<reference evidence="1 2" key="1">
    <citation type="submission" date="2016-10" db="EMBL/GenBank/DDBJ databases">
        <authorList>
            <person name="Varghese N."/>
            <person name="Submissions S."/>
        </authorList>
    </citation>
    <scope>NUCLEOTIDE SEQUENCE [LARGE SCALE GENOMIC DNA]</scope>
    <source>
        <strain evidence="1 2">DSM 17997</strain>
    </source>
</reference>
<protein>
    <submittedName>
        <fullName evidence="1">Uncharacterized protein</fullName>
    </submittedName>
</protein>
<accession>A0A1H3SJC1</accession>
<gene>
    <name evidence="1" type="ORF">SAMN05444412_11219</name>
</gene>
<name>A0A1H3SJC1_9BACT</name>
<proteinExistence type="predicted"/>
<dbReference type="EMBL" id="FNQC01000012">
    <property type="protein sequence ID" value="SDZ38096.1"/>
    <property type="molecule type" value="Genomic_DNA"/>
</dbReference>
<organism evidence="1 2">
    <name type="scientific">Rhodonellum ikkaensis</name>
    <dbReference type="NCBI Taxonomy" id="336829"/>
    <lineage>
        <taxon>Bacteria</taxon>
        <taxon>Pseudomonadati</taxon>
        <taxon>Bacteroidota</taxon>
        <taxon>Cytophagia</taxon>
        <taxon>Cytophagales</taxon>
        <taxon>Cytophagaceae</taxon>
        <taxon>Rhodonellum</taxon>
    </lineage>
</organism>
<comment type="caution">
    <text evidence="1">The sequence shown here is derived from an EMBL/GenBank/DDBJ whole genome shotgun (WGS) entry which is preliminary data.</text>
</comment>
<sequence>MKDTFNVIYNPQVYNDINSILNFYDFETKNNLIGKKFLEALKINLKNYSKTQRNIRFVTRTSGLFKLNHFLI</sequence>
<keyword evidence="2" id="KW-1185">Reference proteome</keyword>
<evidence type="ECO:0000313" key="1">
    <source>
        <dbReference type="EMBL" id="SDZ38096.1"/>
    </source>
</evidence>
<dbReference type="Proteomes" id="UP000199663">
    <property type="component" value="Unassembled WGS sequence"/>
</dbReference>
<evidence type="ECO:0000313" key="2">
    <source>
        <dbReference type="Proteomes" id="UP000199663"/>
    </source>
</evidence>